<dbReference type="EMBL" id="RHLK01000002">
    <property type="protein sequence ID" value="MVO98871.1"/>
    <property type="molecule type" value="Genomic_DNA"/>
</dbReference>
<dbReference type="PANTHER" id="PTHR16138:SF7">
    <property type="entry name" value="PALMITOYL-PROTEIN THIOESTERASE ABHD10, MITOCHONDRIAL"/>
    <property type="match status" value="1"/>
</dbReference>
<dbReference type="OrthoDB" id="249225at2"/>
<evidence type="ECO:0000256" key="1">
    <source>
        <dbReference type="ARBA" id="ARBA00022801"/>
    </source>
</evidence>
<evidence type="ECO:0000259" key="2">
    <source>
        <dbReference type="Pfam" id="PF12146"/>
    </source>
</evidence>
<reference evidence="3 4" key="1">
    <citation type="journal article" date="2019" name="Microorganisms">
        <title>Paenibacillus lutrae sp. nov., A Chitinolytic Species Isolated from A River Otter in Castril Natural Park, Granada, Spain.</title>
        <authorList>
            <person name="Rodriguez M."/>
            <person name="Reina J.C."/>
            <person name="Bejar V."/>
            <person name="Llamas I."/>
        </authorList>
    </citation>
    <scope>NUCLEOTIDE SEQUENCE [LARGE SCALE GENOMIC DNA]</scope>
    <source>
        <strain evidence="3 4">N10</strain>
    </source>
</reference>
<protein>
    <submittedName>
        <fullName evidence="3">Alpha/beta fold hydrolase</fullName>
    </submittedName>
</protein>
<dbReference type="PANTHER" id="PTHR16138">
    <property type="entry name" value="MYCOPHENOLIC ACID ACYL-GLUCURONIDE ESTERASE, MITOCHONDRIAL"/>
    <property type="match status" value="1"/>
</dbReference>
<dbReference type="AlphaFoldDB" id="A0A7X3FFS1"/>
<keyword evidence="4" id="KW-1185">Reference proteome</keyword>
<accession>A0A7X3FFS1</accession>
<sequence>MWKQRRFGKGGEICGIAVEPRRASPVLVITLPGLGQAMSEKNYMFSGLRKILAGHGQRVVQFDYRGHGDSIGELGDATVTTMKRDALEVLSEVTEEHPAERIYLIGHALGAVVALLVADQWEREYGTPCVLVLLAPPLAAFPSKETLFPPEVLGRLEQEGVLDSQQLVPGFDYYTLSDFDRRQYDYFSAWGAHMLYLHGQCLSAGMIHELDGLRPVQLIQEYGREVHIICSTEDAQTQAAVRGLSHVFLHPVEGYRYFYQHPEAMDRWIEAAAGIVLNRKQGE</sequence>
<dbReference type="InterPro" id="IPR022742">
    <property type="entry name" value="Hydrolase_4"/>
</dbReference>
<dbReference type="InterPro" id="IPR029058">
    <property type="entry name" value="AB_hydrolase_fold"/>
</dbReference>
<dbReference type="Proteomes" id="UP000490800">
    <property type="component" value="Unassembled WGS sequence"/>
</dbReference>
<dbReference type="RefSeq" id="WP_157333400.1">
    <property type="nucleotide sequence ID" value="NZ_RHLK01000002.1"/>
</dbReference>
<comment type="caution">
    <text evidence="3">The sequence shown here is derived from an EMBL/GenBank/DDBJ whole genome shotgun (WGS) entry which is preliminary data.</text>
</comment>
<gene>
    <name evidence="3" type="ORF">EDM21_04950</name>
</gene>
<evidence type="ECO:0000313" key="3">
    <source>
        <dbReference type="EMBL" id="MVO98871.1"/>
    </source>
</evidence>
<dbReference type="GO" id="GO:0004553">
    <property type="term" value="F:hydrolase activity, hydrolyzing O-glycosyl compounds"/>
    <property type="evidence" value="ECO:0007669"/>
    <property type="project" value="TreeGrafter"/>
</dbReference>
<organism evidence="3 4">
    <name type="scientific">Paenibacillus lutrae</name>
    <dbReference type="NCBI Taxonomy" id="2078573"/>
    <lineage>
        <taxon>Bacteria</taxon>
        <taxon>Bacillati</taxon>
        <taxon>Bacillota</taxon>
        <taxon>Bacilli</taxon>
        <taxon>Bacillales</taxon>
        <taxon>Paenibacillaceae</taxon>
        <taxon>Paenibacillus</taxon>
    </lineage>
</organism>
<proteinExistence type="predicted"/>
<evidence type="ECO:0000313" key="4">
    <source>
        <dbReference type="Proteomes" id="UP000490800"/>
    </source>
</evidence>
<dbReference type="SUPFAM" id="SSF53474">
    <property type="entry name" value="alpha/beta-Hydrolases"/>
    <property type="match status" value="1"/>
</dbReference>
<dbReference type="InterPro" id="IPR052382">
    <property type="entry name" value="ABHD10_acyl-thioesterase"/>
</dbReference>
<dbReference type="Pfam" id="PF12146">
    <property type="entry name" value="Hydrolase_4"/>
    <property type="match status" value="1"/>
</dbReference>
<keyword evidence="1 3" id="KW-0378">Hydrolase</keyword>
<name>A0A7X3FFS1_9BACL</name>
<feature type="domain" description="Serine aminopeptidase S33" evidence="2">
    <location>
        <begin position="44"/>
        <end position="139"/>
    </location>
</feature>
<dbReference type="Gene3D" id="3.40.50.1820">
    <property type="entry name" value="alpha/beta hydrolase"/>
    <property type="match status" value="1"/>
</dbReference>